<dbReference type="InterPro" id="IPR036102">
    <property type="entry name" value="OsmC/Ohrsf"/>
</dbReference>
<proteinExistence type="predicted"/>
<name>A0A4V2Z2U3_9ACTN</name>
<keyword evidence="2" id="KW-1185">Reference proteome</keyword>
<reference evidence="1 2" key="1">
    <citation type="submission" date="2019-03" db="EMBL/GenBank/DDBJ databases">
        <title>Draft genome sequences of novel Actinobacteria.</title>
        <authorList>
            <person name="Sahin N."/>
            <person name="Ay H."/>
            <person name="Saygin H."/>
        </authorList>
    </citation>
    <scope>NUCLEOTIDE SEQUENCE [LARGE SCALE GENOMIC DNA]</scope>
    <source>
        <strain evidence="1 2">5K138</strain>
    </source>
</reference>
<dbReference type="EMBL" id="SMKZ01000015">
    <property type="protein sequence ID" value="TDE10128.1"/>
    <property type="molecule type" value="Genomic_DNA"/>
</dbReference>
<comment type="caution">
    <text evidence="1">The sequence shown here is derived from an EMBL/GenBank/DDBJ whole genome shotgun (WGS) entry which is preliminary data.</text>
</comment>
<evidence type="ECO:0000313" key="1">
    <source>
        <dbReference type="EMBL" id="TDE10128.1"/>
    </source>
</evidence>
<sequence length="143" mass="15403">MADTSQRSVSLRRTGPRSYVATNVRGGELAFGEGADGEFTPVELMLTAIAGCSAIDVDYITARRAEPETFEIDTTADKIRDGSGNRLENIEVVFRVTFPAGDDGDEARAVLPDAVAKSHDRLCTVSRTVELGTPIAIQIEKDE</sequence>
<dbReference type="InterPro" id="IPR003718">
    <property type="entry name" value="OsmC/Ohr_fam"/>
</dbReference>
<accession>A0A4V2Z2U3</accession>
<dbReference type="RefSeq" id="WP_131894897.1">
    <property type="nucleotide sequence ID" value="NZ_SMKZ01000015.1"/>
</dbReference>
<dbReference type="InParanoid" id="A0A4V2Z2U3"/>
<dbReference type="InterPro" id="IPR015946">
    <property type="entry name" value="KH_dom-like_a/b"/>
</dbReference>
<dbReference type="AlphaFoldDB" id="A0A4V2Z2U3"/>
<organism evidence="1 2">
    <name type="scientific">Jiangella asiatica</name>
    <dbReference type="NCBI Taxonomy" id="2530372"/>
    <lineage>
        <taxon>Bacteria</taxon>
        <taxon>Bacillati</taxon>
        <taxon>Actinomycetota</taxon>
        <taxon>Actinomycetes</taxon>
        <taxon>Jiangellales</taxon>
        <taxon>Jiangellaceae</taxon>
        <taxon>Jiangella</taxon>
    </lineage>
</organism>
<gene>
    <name evidence="1" type="ORF">E1269_12470</name>
</gene>
<dbReference type="PANTHER" id="PTHR34352">
    <property type="entry name" value="PROTEIN YHFA"/>
    <property type="match status" value="1"/>
</dbReference>
<evidence type="ECO:0000313" key="2">
    <source>
        <dbReference type="Proteomes" id="UP000294739"/>
    </source>
</evidence>
<dbReference type="PANTHER" id="PTHR34352:SF1">
    <property type="entry name" value="PROTEIN YHFA"/>
    <property type="match status" value="1"/>
</dbReference>
<dbReference type="Proteomes" id="UP000294739">
    <property type="component" value="Unassembled WGS sequence"/>
</dbReference>
<dbReference type="Gene3D" id="3.30.300.20">
    <property type="match status" value="1"/>
</dbReference>
<dbReference type="OrthoDB" id="4864805at2"/>
<dbReference type="Pfam" id="PF02566">
    <property type="entry name" value="OsmC"/>
    <property type="match status" value="1"/>
</dbReference>
<protein>
    <submittedName>
        <fullName evidence="1">OsmC family peroxiredoxin</fullName>
    </submittedName>
</protein>
<dbReference type="SUPFAM" id="SSF82784">
    <property type="entry name" value="OsmC-like"/>
    <property type="match status" value="1"/>
</dbReference>